<accession>A0A382QK19</accession>
<dbReference type="Gene3D" id="3.30.420.40">
    <property type="match status" value="2"/>
</dbReference>
<sequence>VIAISLYGGIEMSKIIGIDLGTTNSVIAVMEGGDPAVISTSEGTRTMPSVVAFNKNGERLVGQTAKRQSVTNPQNTIYSIKRLMGLRADQVTTESGMVPYEIVSGSKEDARVKIPQTDKTYTPQEISGMILAKLKSDAESYLGPPVTQAVITVPAYFSDSQRQATKDAGKIAGLEVMRIINEPTAAALAYGLESNANEKILVFDLGGGTFDVSILEVAEGVVEVEATNGDTHLGGDDWDQA</sequence>
<dbReference type="Pfam" id="PF00012">
    <property type="entry name" value="HSP70"/>
    <property type="match status" value="1"/>
</dbReference>
<keyword evidence="2" id="KW-0067">ATP-binding</keyword>
<dbReference type="PRINTS" id="PR00301">
    <property type="entry name" value="HEATSHOCK70"/>
</dbReference>
<dbReference type="EMBL" id="UINC01114756">
    <property type="protein sequence ID" value="SVC85288.1"/>
    <property type="molecule type" value="Genomic_DNA"/>
</dbReference>
<dbReference type="FunFam" id="3.30.420.40:FF:000004">
    <property type="entry name" value="Molecular chaperone DnaK"/>
    <property type="match status" value="1"/>
</dbReference>
<dbReference type="InterPro" id="IPR018181">
    <property type="entry name" value="Heat_shock_70_CS"/>
</dbReference>
<reference evidence="3" key="1">
    <citation type="submission" date="2018-05" db="EMBL/GenBank/DDBJ databases">
        <authorList>
            <person name="Lanie J.A."/>
            <person name="Ng W.-L."/>
            <person name="Kazmierczak K.M."/>
            <person name="Andrzejewski T.M."/>
            <person name="Davidsen T.M."/>
            <person name="Wayne K.J."/>
            <person name="Tettelin H."/>
            <person name="Glass J.I."/>
            <person name="Rusch D."/>
            <person name="Podicherti R."/>
            <person name="Tsui H.-C.T."/>
            <person name="Winkler M.E."/>
        </authorList>
    </citation>
    <scope>NUCLEOTIDE SEQUENCE</scope>
</reference>
<dbReference type="SUPFAM" id="SSF53067">
    <property type="entry name" value="Actin-like ATPase domain"/>
    <property type="match status" value="2"/>
</dbReference>
<evidence type="ECO:0000256" key="1">
    <source>
        <dbReference type="ARBA" id="ARBA00022741"/>
    </source>
</evidence>
<dbReference type="InterPro" id="IPR013126">
    <property type="entry name" value="Hsp_70_fam"/>
</dbReference>
<dbReference type="GO" id="GO:0140662">
    <property type="term" value="F:ATP-dependent protein folding chaperone"/>
    <property type="evidence" value="ECO:0007669"/>
    <property type="project" value="InterPro"/>
</dbReference>
<proteinExistence type="predicted"/>
<dbReference type="InterPro" id="IPR043129">
    <property type="entry name" value="ATPase_NBD"/>
</dbReference>
<dbReference type="GO" id="GO:0005524">
    <property type="term" value="F:ATP binding"/>
    <property type="evidence" value="ECO:0007669"/>
    <property type="project" value="UniProtKB-KW"/>
</dbReference>
<dbReference type="PROSITE" id="PS00297">
    <property type="entry name" value="HSP70_1"/>
    <property type="match status" value="1"/>
</dbReference>
<gene>
    <name evidence="3" type="ORF">METZ01_LOCUS338142</name>
</gene>
<dbReference type="AlphaFoldDB" id="A0A382QK19"/>
<feature type="non-terminal residue" evidence="3">
    <location>
        <position position="241"/>
    </location>
</feature>
<organism evidence="3">
    <name type="scientific">marine metagenome</name>
    <dbReference type="NCBI Taxonomy" id="408172"/>
    <lineage>
        <taxon>unclassified sequences</taxon>
        <taxon>metagenomes</taxon>
        <taxon>ecological metagenomes</taxon>
    </lineage>
</organism>
<keyword evidence="1" id="KW-0547">Nucleotide-binding</keyword>
<name>A0A382QK19_9ZZZZ</name>
<protein>
    <submittedName>
        <fullName evidence="3">Uncharacterized protein</fullName>
    </submittedName>
</protein>
<feature type="non-terminal residue" evidence="3">
    <location>
        <position position="1"/>
    </location>
</feature>
<evidence type="ECO:0000313" key="3">
    <source>
        <dbReference type="EMBL" id="SVC85288.1"/>
    </source>
</evidence>
<dbReference type="PROSITE" id="PS00329">
    <property type="entry name" value="HSP70_2"/>
    <property type="match status" value="1"/>
</dbReference>
<dbReference type="PANTHER" id="PTHR19375">
    <property type="entry name" value="HEAT SHOCK PROTEIN 70KDA"/>
    <property type="match status" value="1"/>
</dbReference>
<evidence type="ECO:0000256" key="2">
    <source>
        <dbReference type="ARBA" id="ARBA00022840"/>
    </source>
</evidence>